<dbReference type="AlphaFoldDB" id="A0A1H1MB13"/>
<dbReference type="PANTHER" id="PTHR33473:SF19">
    <property type="entry name" value="ATP-DEPENDENT CLP PROTEASE ADAPTER PROTEIN CLPS"/>
    <property type="match status" value="1"/>
</dbReference>
<comment type="subunit">
    <text evidence="1">Binds to the N-terminal domain of the chaperone ClpA.</text>
</comment>
<proteinExistence type="inferred from homology"/>
<dbReference type="PANTHER" id="PTHR33473">
    <property type="entry name" value="ATP-DEPENDENT CLP PROTEASE ADAPTER PROTEIN CLPS1, CHLOROPLASTIC"/>
    <property type="match status" value="1"/>
</dbReference>
<name>A0A1H1MB13_9GAMM</name>
<dbReference type="SUPFAM" id="SSF54736">
    <property type="entry name" value="ClpS-like"/>
    <property type="match status" value="1"/>
</dbReference>
<dbReference type="InterPro" id="IPR022935">
    <property type="entry name" value="ClpS"/>
</dbReference>
<feature type="region of interest" description="Disordered" evidence="2">
    <location>
        <begin position="20"/>
        <end position="41"/>
    </location>
</feature>
<feature type="domain" description="Adaptor protein ClpS core" evidence="3">
    <location>
        <begin position="43"/>
        <end position="122"/>
    </location>
</feature>
<gene>
    <name evidence="1" type="primary">clpS</name>
    <name evidence="4" type="ORF">SAMN05216271_0537</name>
</gene>
<dbReference type="NCBIfam" id="NF000672">
    <property type="entry name" value="PRK00033.1-5"/>
    <property type="match status" value="1"/>
</dbReference>
<keyword evidence="4" id="KW-0378">Hydrolase</keyword>
<organism evidence="4 5">
    <name type="scientific">Halopseudomonas sabulinigri</name>
    <dbReference type="NCBI Taxonomy" id="472181"/>
    <lineage>
        <taxon>Bacteria</taxon>
        <taxon>Pseudomonadati</taxon>
        <taxon>Pseudomonadota</taxon>
        <taxon>Gammaproteobacteria</taxon>
        <taxon>Pseudomonadales</taxon>
        <taxon>Pseudomonadaceae</taxon>
        <taxon>Halopseudomonas</taxon>
    </lineage>
</organism>
<evidence type="ECO:0000313" key="5">
    <source>
        <dbReference type="Proteomes" id="UP000243413"/>
    </source>
</evidence>
<sequence>MQPAKRQMFSMTEFQLTLNQGSGAPEHEDDHGLAVETSKPELKPPSRYKVVMMNDDYTPMDFVVEVLERFFSHNRESATQIMLKVHTEGRAVCGIYTRDIAETKAAEVNDYAKECQHPLMCQIEREA</sequence>
<dbReference type="Pfam" id="PF02617">
    <property type="entry name" value="ClpS"/>
    <property type="match status" value="1"/>
</dbReference>
<evidence type="ECO:0000256" key="2">
    <source>
        <dbReference type="SAM" id="MobiDB-lite"/>
    </source>
</evidence>
<feature type="compositionally biased region" description="Basic and acidic residues" evidence="2">
    <location>
        <begin position="25"/>
        <end position="41"/>
    </location>
</feature>
<dbReference type="EMBL" id="LT629763">
    <property type="protein sequence ID" value="SDR83936.1"/>
    <property type="molecule type" value="Genomic_DNA"/>
</dbReference>
<keyword evidence="4" id="KW-0645">Protease</keyword>
<accession>A0A1H1MB13</accession>
<dbReference type="GO" id="GO:0006508">
    <property type="term" value="P:proteolysis"/>
    <property type="evidence" value="ECO:0007669"/>
    <property type="project" value="UniProtKB-UniRule"/>
</dbReference>
<reference evidence="5" key="1">
    <citation type="submission" date="2016-10" db="EMBL/GenBank/DDBJ databases">
        <authorList>
            <person name="Varghese N."/>
            <person name="Submissions S."/>
        </authorList>
    </citation>
    <scope>NUCLEOTIDE SEQUENCE [LARGE SCALE GENOMIC DNA]</scope>
    <source>
        <strain evidence="5">JCM 14963</strain>
    </source>
</reference>
<dbReference type="STRING" id="472181.SAMN05216271_0537"/>
<evidence type="ECO:0000256" key="1">
    <source>
        <dbReference type="HAMAP-Rule" id="MF_00302"/>
    </source>
</evidence>
<dbReference type="NCBIfam" id="NF000670">
    <property type="entry name" value="PRK00033.1-3"/>
    <property type="match status" value="1"/>
</dbReference>
<comment type="similarity">
    <text evidence="1">Belongs to the ClpS family.</text>
</comment>
<dbReference type="InterPro" id="IPR003769">
    <property type="entry name" value="ClpS_core"/>
</dbReference>
<dbReference type="Proteomes" id="UP000243413">
    <property type="component" value="Chromosome I"/>
</dbReference>
<comment type="function">
    <text evidence="1">Involved in the modulation of the specificity of the ClpAP-mediated ATP-dependent protein degradation.</text>
</comment>
<dbReference type="InterPro" id="IPR014719">
    <property type="entry name" value="Ribosomal_bL12_C/ClpS-like"/>
</dbReference>
<dbReference type="HAMAP" id="MF_00302">
    <property type="entry name" value="ClpS"/>
    <property type="match status" value="1"/>
</dbReference>
<dbReference type="GO" id="GO:0008233">
    <property type="term" value="F:peptidase activity"/>
    <property type="evidence" value="ECO:0007669"/>
    <property type="project" value="UniProtKB-KW"/>
</dbReference>
<dbReference type="Gene3D" id="3.30.1390.10">
    <property type="match status" value="1"/>
</dbReference>
<protein>
    <recommendedName>
        <fullName evidence="1">ATP-dependent Clp protease adapter protein ClpS</fullName>
    </recommendedName>
</protein>
<evidence type="ECO:0000259" key="3">
    <source>
        <dbReference type="Pfam" id="PF02617"/>
    </source>
</evidence>
<dbReference type="NCBIfam" id="NF000669">
    <property type="entry name" value="PRK00033.1-2"/>
    <property type="match status" value="1"/>
</dbReference>
<dbReference type="FunFam" id="3.30.1390.10:FF:000002">
    <property type="entry name" value="ATP-dependent Clp protease adapter protein ClpS"/>
    <property type="match status" value="1"/>
</dbReference>
<evidence type="ECO:0000313" key="4">
    <source>
        <dbReference type="EMBL" id="SDR83936.1"/>
    </source>
</evidence>
<dbReference type="GO" id="GO:0030163">
    <property type="term" value="P:protein catabolic process"/>
    <property type="evidence" value="ECO:0007669"/>
    <property type="project" value="InterPro"/>
</dbReference>